<organism evidence="1 2">
    <name type="scientific">Datura stramonium</name>
    <name type="common">Jimsonweed</name>
    <name type="synonym">Common thornapple</name>
    <dbReference type="NCBI Taxonomy" id="4076"/>
    <lineage>
        <taxon>Eukaryota</taxon>
        <taxon>Viridiplantae</taxon>
        <taxon>Streptophyta</taxon>
        <taxon>Embryophyta</taxon>
        <taxon>Tracheophyta</taxon>
        <taxon>Spermatophyta</taxon>
        <taxon>Magnoliopsida</taxon>
        <taxon>eudicotyledons</taxon>
        <taxon>Gunneridae</taxon>
        <taxon>Pentapetalae</taxon>
        <taxon>asterids</taxon>
        <taxon>lamiids</taxon>
        <taxon>Solanales</taxon>
        <taxon>Solanaceae</taxon>
        <taxon>Solanoideae</taxon>
        <taxon>Datureae</taxon>
        <taxon>Datura</taxon>
    </lineage>
</organism>
<dbReference type="EMBL" id="JACEIK010000030">
    <property type="protein sequence ID" value="MCD7447164.1"/>
    <property type="molecule type" value="Genomic_DNA"/>
</dbReference>
<sequence>MTVPLTENELEAQIRMMEISYAGEGVSYRRIVISDMQEGQIIVFDEPAPIQIDEQLMEKVIKDSFMLWVHSNVLELS</sequence>
<protein>
    <submittedName>
        <fullName evidence="1">Uncharacterized protein</fullName>
    </submittedName>
</protein>
<evidence type="ECO:0000313" key="2">
    <source>
        <dbReference type="Proteomes" id="UP000823775"/>
    </source>
</evidence>
<reference evidence="1 2" key="1">
    <citation type="journal article" date="2021" name="BMC Genomics">
        <title>Datura genome reveals duplications of psychoactive alkaloid biosynthetic genes and high mutation rate following tissue culture.</title>
        <authorList>
            <person name="Rajewski A."/>
            <person name="Carter-House D."/>
            <person name="Stajich J."/>
            <person name="Litt A."/>
        </authorList>
    </citation>
    <scope>NUCLEOTIDE SEQUENCE [LARGE SCALE GENOMIC DNA]</scope>
    <source>
        <strain evidence="1">AR-01</strain>
    </source>
</reference>
<proteinExistence type="predicted"/>
<accession>A0ABS8RKP2</accession>
<evidence type="ECO:0000313" key="1">
    <source>
        <dbReference type="EMBL" id="MCD7447164.1"/>
    </source>
</evidence>
<gene>
    <name evidence="1" type="ORF">HAX54_024744</name>
</gene>
<comment type="caution">
    <text evidence="1">The sequence shown here is derived from an EMBL/GenBank/DDBJ whole genome shotgun (WGS) entry which is preliminary data.</text>
</comment>
<keyword evidence="2" id="KW-1185">Reference proteome</keyword>
<name>A0ABS8RKP2_DATST</name>
<dbReference type="Proteomes" id="UP000823775">
    <property type="component" value="Unassembled WGS sequence"/>
</dbReference>